<keyword evidence="2" id="KW-1133">Transmembrane helix</keyword>
<organism evidence="5 6">
    <name type="scientific">Plectus sambesii</name>
    <dbReference type="NCBI Taxonomy" id="2011161"/>
    <lineage>
        <taxon>Eukaryota</taxon>
        <taxon>Metazoa</taxon>
        <taxon>Ecdysozoa</taxon>
        <taxon>Nematoda</taxon>
        <taxon>Chromadorea</taxon>
        <taxon>Plectida</taxon>
        <taxon>Plectina</taxon>
        <taxon>Plectoidea</taxon>
        <taxon>Plectidae</taxon>
        <taxon>Plectus</taxon>
    </lineage>
</organism>
<dbReference type="SUPFAM" id="SSF52833">
    <property type="entry name" value="Thioredoxin-like"/>
    <property type="match status" value="2"/>
</dbReference>
<dbReference type="Proteomes" id="UP000887566">
    <property type="component" value="Unplaced"/>
</dbReference>
<feature type="domain" description="Thioredoxin" evidence="4">
    <location>
        <begin position="43"/>
        <end position="189"/>
    </location>
</feature>
<dbReference type="PROSITE" id="PS51352">
    <property type="entry name" value="THIOREDOXIN_2"/>
    <property type="match status" value="1"/>
</dbReference>
<evidence type="ECO:0000259" key="4">
    <source>
        <dbReference type="PROSITE" id="PS51352"/>
    </source>
</evidence>
<feature type="signal peptide" evidence="3">
    <location>
        <begin position="1"/>
        <end position="17"/>
    </location>
</feature>
<dbReference type="InterPro" id="IPR013766">
    <property type="entry name" value="Thioredoxin_domain"/>
</dbReference>
<dbReference type="WBParaSite" id="PSAMB.scaffold3264size19016.g20899.t1">
    <property type="protein sequence ID" value="PSAMB.scaffold3264size19016.g20899.t1"/>
    <property type="gene ID" value="PSAMB.scaffold3264size19016.g20899"/>
</dbReference>
<dbReference type="Gene3D" id="3.40.30.10">
    <property type="entry name" value="Glutaredoxin"/>
    <property type="match status" value="2"/>
</dbReference>
<dbReference type="PANTHER" id="PTHR19991">
    <property type="entry name" value="L 2 01289"/>
    <property type="match status" value="1"/>
</dbReference>
<keyword evidence="2" id="KW-0472">Membrane</keyword>
<dbReference type="InterPro" id="IPR036249">
    <property type="entry name" value="Thioredoxin-like_sf"/>
</dbReference>
<proteinExistence type="predicted"/>
<sequence length="349" mass="39289">MRCWSAVLLLVVGLALAVDAKKKSTSSRSTKEDATPSPPSKTSTASTPSPPPPASPSHNEDSTIEDVDEDKIDEIIHDGTKHLVILFYDGRSKCPGCAEALSELEEIDDDLEATGYIEVVKTDDRNVARELGVTTFPSLVYFRRKNPIIYDGDFKDSEAVLRWVRSHDEVVAVDLDDDDFEDRTDSHSPDEGALDWFIMFYDSKDAECNAFVPVWEAVAHRLRGQVHVGRVDSSEDDDVTERFRIDDSECPTFLLFHRGKMYRYKETAKDVKSFVQFALHKFKEQRGHRVPDPPTALEEFYEELKEEVLDLVQDHRAVAAVGVAGVILIVTLTLAVKAYRIRNQKPKSS</sequence>
<evidence type="ECO:0000313" key="6">
    <source>
        <dbReference type="WBParaSite" id="PSAMB.scaffold3264size19016.g20899.t1"/>
    </source>
</evidence>
<dbReference type="PANTHER" id="PTHR19991:SF2">
    <property type="entry name" value="GH08893P"/>
    <property type="match status" value="1"/>
</dbReference>
<dbReference type="CDD" id="cd02961">
    <property type="entry name" value="PDI_a_family"/>
    <property type="match status" value="2"/>
</dbReference>
<keyword evidence="2" id="KW-0812">Transmembrane</keyword>
<keyword evidence="3" id="KW-0732">Signal</keyword>
<keyword evidence="5" id="KW-1185">Reference proteome</keyword>
<dbReference type="AlphaFoldDB" id="A0A914W7W6"/>
<evidence type="ECO:0000256" key="1">
    <source>
        <dbReference type="SAM" id="MobiDB-lite"/>
    </source>
</evidence>
<feature type="chain" id="PRO_5038031123" evidence="3">
    <location>
        <begin position="18"/>
        <end position="349"/>
    </location>
</feature>
<feature type="region of interest" description="Disordered" evidence="1">
    <location>
        <begin position="21"/>
        <end position="64"/>
    </location>
</feature>
<accession>A0A914W7W6</accession>
<reference evidence="6" key="1">
    <citation type="submission" date="2022-11" db="UniProtKB">
        <authorList>
            <consortium name="WormBaseParasite"/>
        </authorList>
    </citation>
    <scope>IDENTIFICATION</scope>
</reference>
<evidence type="ECO:0000256" key="2">
    <source>
        <dbReference type="SAM" id="Phobius"/>
    </source>
</evidence>
<name>A0A914W7W6_9BILA</name>
<feature type="transmembrane region" description="Helical" evidence="2">
    <location>
        <begin position="317"/>
        <end position="339"/>
    </location>
</feature>
<protein>
    <submittedName>
        <fullName evidence="6">Thioredoxin domain-containing protein</fullName>
    </submittedName>
</protein>
<dbReference type="Pfam" id="PF13848">
    <property type="entry name" value="Thioredoxin_6"/>
    <property type="match status" value="1"/>
</dbReference>
<evidence type="ECO:0000256" key="3">
    <source>
        <dbReference type="SAM" id="SignalP"/>
    </source>
</evidence>
<evidence type="ECO:0000313" key="5">
    <source>
        <dbReference type="Proteomes" id="UP000887566"/>
    </source>
</evidence>